<evidence type="ECO:0000256" key="1">
    <source>
        <dbReference type="SAM" id="MobiDB-lite"/>
    </source>
</evidence>
<evidence type="ECO:0000313" key="3">
    <source>
        <dbReference type="Proteomes" id="UP000299102"/>
    </source>
</evidence>
<comment type="caution">
    <text evidence="2">The sequence shown here is derived from an EMBL/GenBank/DDBJ whole genome shotgun (WGS) entry which is preliminary data.</text>
</comment>
<reference evidence="2 3" key="1">
    <citation type="journal article" date="2019" name="Commun. Biol.">
        <title>The bagworm genome reveals a unique fibroin gene that provides high tensile strength.</title>
        <authorList>
            <person name="Kono N."/>
            <person name="Nakamura H."/>
            <person name="Ohtoshi R."/>
            <person name="Tomita M."/>
            <person name="Numata K."/>
            <person name="Arakawa K."/>
        </authorList>
    </citation>
    <scope>NUCLEOTIDE SEQUENCE [LARGE SCALE GENOMIC DNA]</scope>
</reference>
<evidence type="ECO:0000313" key="2">
    <source>
        <dbReference type="EMBL" id="GBP27090.1"/>
    </source>
</evidence>
<keyword evidence="3" id="KW-1185">Reference proteome</keyword>
<name>A0A4C1ULP2_EUMVA</name>
<accession>A0A4C1ULP2</accession>
<feature type="region of interest" description="Disordered" evidence="1">
    <location>
        <begin position="1"/>
        <end position="33"/>
    </location>
</feature>
<protein>
    <submittedName>
        <fullName evidence="2">Uncharacterized protein</fullName>
    </submittedName>
</protein>
<dbReference type="Proteomes" id="UP000299102">
    <property type="component" value="Unassembled WGS sequence"/>
</dbReference>
<dbReference type="AlphaFoldDB" id="A0A4C1ULP2"/>
<gene>
    <name evidence="2" type="ORF">EVAR_16759_1</name>
</gene>
<dbReference type="EMBL" id="BGZK01000189">
    <property type="protein sequence ID" value="GBP27090.1"/>
    <property type="molecule type" value="Genomic_DNA"/>
</dbReference>
<proteinExistence type="predicted"/>
<feature type="compositionally biased region" description="Polar residues" evidence="1">
    <location>
        <begin position="13"/>
        <end position="26"/>
    </location>
</feature>
<sequence>MNILHTQIRDEGGQQSLRGSGSTSSGCARAAAPPSHRCLGLCLLLLLLLSAADALRARDPSGPDTRRRQPCKCDALTDVRESACGGRSLLLRPPPPRFELA</sequence>
<organism evidence="2 3">
    <name type="scientific">Eumeta variegata</name>
    <name type="common">Bagworm moth</name>
    <name type="synonym">Eumeta japonica</name>
    <dbReference type="NCBI Taxonomy" id="151549"/>
    <lineage>
        <taxon>Eukaryota</taxon>
        <taxon>Metazoa</taxon>
        <taxon>Ecdysozoa</taxon>
        <taxon>Arthropoda</taxon>
        <taxon>Hexapoda</taxon>
        <taxon>Insecta</taxon>
        <taxon>Pterygota</taxon>
        <taxon>Neoptera</taxon>
        <taxon>Endopterygota</taxon>
        <taxon>Lepidoptera</taxon>
        <taxon>Glossata</taxon>
        <taxon>Ditrysia</taxon>
        <taxon>Tineoidea</taxon>
        <taxon>Psychidae</taxon>
        <taxon>Oiketicinae</taxon>
        <taxon>Eumeta</taxon>
    </lineage>
</organism>